<dbReference type="GO" id="GO:0097110">
    <property type="term" value="F:scaffold protein binding"/>
    <property type="evidence" value="ECO:0007669"/>
    <property type="project" value="Ensembl"/>
</dbReference>
<name>A0A8D0HPQ1_SPHPU</name>
<dbReference type="PIRSF" id="PIRSF001741">
    <property type="entry name" value="MAGUK_DLGH"/>
    <property type="match status" value="1"/>
</dbReference>
<dbReference type="PROSITE" id="PS00856">
    <property type="entry name" value="GUANYLATE_KINASE_1"/>
    <property type="match status" value="1"/>
</dbReference>
<dbReference type="GO" id="GO:0099645">
    <property type="term" value="P:neurotransmitter receptor localization to postsynaptic specialization membrane"/>
    <property type="evidence" value="ECO:0007669"/>
    <property type="project" value="Ensembl"/>
</dbReference>
<dbReference type="SUPFAM" id="SSF50044">
    <property type="entry name" value="SH3-domain"/>
    <property type="match status" value="1"/>
</dbReference>
<dbReference type="GeneTree" id="ENSGT00940000157956"/>
<dbReference type="Gene3D" id="3.30.63.10">
    <property type="entry name" value="Guanylate Kinase phosphate binding domain"/>
    <property type="match status" value="1"/>
</dbReference>
<dbReference type="GO" id="GO:0060076">
    <property type="term" value="C:excitatory synapse"/>
    <property type="evidence" value="ECO:0007669"/>
    <property type="project" value="Ensembl"/>
</dbReference>
<dbReference type="GO" id="GO:0045184">
    <property type="term" value="P:establishment of protein localization"/>
    <property type="evidence" value="ECO:0007669"/>
    <property type="project" value="Ensembl"/>
</dbReference>
<dbReference type="FunFam" id="2.30.42.10:FF:000001">
    <property type="entry name" value="Disks large homolog 1 isoform 2"/>
    <property type="match status" value="1"/>
</dbReference>
<dbReference type="CDD" id="cd06723">
    <property type="entry name" value="PDZ1_Dlg1-2-4-like"/>
    <property type="match status" value="1"/>
</dbReference>
<dbReference type="FunFam" id="3.30.63.10:FF:000001">
    <property type="entry name" value="Disks large homolog 1 isoform 2"/>
    <property type="match status" value="1"/>
</dbReference>
<dbReference type="PROSITE" id="PS50106">
    <property type="entry name" value="PDZ"/>
    <property type="match status" value="3"/>
</dbReference>
<dbReference type="GO" id="GO:0044306">
    <property type="term" value="C:neuron projection terminus"/>
    <property type="evidence" value="ECO:0007669"/>
    <property type="project" value="Ensembl"/>
</dbReference>
<reference evidence="8" key="1">
    <citation type="submission" date="2025-08" db="UniProtKB">
        <authorList>
            <consortium name="Ensembl"/>
        </authorList>
    </citation>
    <scope>IDENTIFICATION</scope>
</reference>
<dbReference type="CDD" id="cd06724">
    <property type="entry name" value="PDZ2_Dlg1-2-4-like"/>
    <property type="match status" value="1"/>
</dbReference>
<accession>A0A8D0HPQ1</accession>
<evidence type="ECO:0000256" key="4">
    <source>
        <dbReference type="SAM" id="MobiDB-lite"/>
    </source>
</evidence>
<feature type="compositionally biased region" description="Basic residues" evidence="4">
    <location>
        <begin position="148"/>
        <end position="163"/>
    </location>
</feature>
<dbReference type="GO" id="GO:0065003">
    <property type="term" value="P:protein-containing complex assembly"/>
    <property type="evidence" value="ECO:0007669"/>
    <property type="project" value="Ensembl"/>
</dbReference>
<dbReference type="InterPro" id="IPR036034">
    <property type="entry name" value="PDZ_sf"/>
</dbReference>
<dbReference type="GO" id="GO:0098970">
    <property type="term" value="P:postsynaptic neurotransmitter receptor diffusion trapping"/>
    <property type="evidence" value="ECO:0007669"/>
    <property type="project" value="TreeGrafter"/>
</dbReference>
<dbReference type="GO" id="GO:0060997">
    <property type="term" value="P:dendritic spine morphogenesis"/>
    <property type="evidence" value="ECO:0007669"/>
    <property type="project" value="Ensembl"/>
</dbReference>
<dbReference type="GO" id="GO:0050885">
    <property type="term" value="P:neuromuscular process controlling balance"/>
    <property type="evidence" value="ECO:0007669"/>
    <property type="project" value="Ensembl"/>
</dbReference>
<dbReference type="InterPro" id="IPR008145">
    <property type="entry name" value="GK/Ca_channel_bsu"/>
</dbReference>
<feature type="domain" description="PDZ" evidence="7">
    <location>
        <begin position="276"/>
        <end position="363"/>
    </location>
</feature>
<dbReference type="AlphaFoldDB" id="A0A8D0HPQ1"/>
<dbReference type="Pfam" id="PF00018">
    <property type="entry name" value="SH3_1"/>
    <property type="match status" value="1"/>
</dbReference>
<gene>
    <name evidence="8" type="primary">DLG4</name>
</gene>
<dbReference type="GO" id="GO:0031594">
    <property type="term" value="C:neuromuscular junction"/>
    <property type="evidence" value="ECO:0007669"/>
    <property type="project" value="InterPro"/>
</dbReference>
<proteinExistence type="predicted"/>
<dbReference type="GO" id="GO:0043197">
    <property type="term" value="C:dendritic spine"/>
    <property type="evidence" value="ECO:0007669"/>
    <property type="project" value="Ensembl"/>
</dbReference>
<evidence type="ECO:0000313" key="8">
    <source>
        <dbReference type="Ensembl" id="ENSSPUP00000023561.1"/>
    </source>
</evidence>
<feature type="region of interest" description="Disordered" evidence="4">
    <location>
        <begin position="52"/>
        <end position="97"/>
    </location>
</feature>
<dbReference type="GO" id="GO:0008021">
    <property type="term" value="C:synaptic vesicle"/>
    <property type="evidence" value="ECO:0007669"/>
    <property type="project" value="Ensembl"/>
</dbReference>
<dbReference type="SMART" id="SM00072">
    <property type="entry name" value="GuKc"/>
    <property type="match status" value="1"/>
</dbReference>
<feature type="region of interest" description="Disordered" evidence="4">
    <location>
        <begin position="131"/>
        <end position="168"/>
    </location>
</feature>
<dbReference type="GO" id="GO:0098839">
    <property type="term" value="C:postsynaptic density membrane"/>
    <property type="evidence" value="ECO:0007669"/>
    <property type="project" value="TreeGrafter"/>
</dbReference>
<dbReference type="SUPFAM" id="SSF52540">
    <property type="entry name" value="P-loop containing nucleoside triphosphate hydrolases"/>
    <property type="match status" value="1"/>
</dbReference>
<protein>
    <submittedName>
        <fullName evidence="8">Discs large MAGUK scaffold protein 4</fullName>
    </submittedName>
</protein>
<dbReference type="FunFam" id="2.30.42.10:FF:000002">
    <property type="entry name" value="Disks large homolog 4 isoform 2"/>
    <property type="match status" value="1"/>
</dbReference>
<dbReference type="Gene3D" id="3.40.50.300">
    <property type="entry name" value="P-loop containing nucleotide triphosphate hydrolases"/>
    <property type="match status" value="1"/>
</dbReference>
<sequence>MGRATVPRPTWGYKSESLWSWGGACVLPWGPHGHCAGLSRGGLPGPVGAQPGGVSLVPWGPSREGSPWSRGGPAGKYRYQDEDSPPLEHSPAHLPNQVKPPELVHVAEKNLSQIESIHGYVSHSHISPMKVGRGGTGARPGQGTPPTHGRHRHAGPRPPRHGGRANSPPVIVNTDTLEAPAYVSIRGNSGLGFSIAGGTDNPHVGDDPSIFITKIIPGGAAAQDGRLRVNDSILFVNDVDVREVTHSTAVEALKEAGSIVRLYVMRRKPVAEKMMEIKLIKGPKGLGFSIAGGVGNQHIPGDNSIYVTKIIEGGAAHKDGRLQIGDKILAVNNVSLEDVMHEDAVAALKNTYDVVYLKVAKPTNVYLNDSYAPPDITTSYSQHLDNEISHQSYLGSDYPQAMTPTSPRHYSPIPKELLGEEDIPREPRRIVIHRGSTGLGFNIVGGEDGEGIFISFILAGGPADLSGELRKGDQILSVNGVDLRNATHEQAAIALKNAGQTVTIIAQYKPDEYSRFEAKIHDLREQLMNSSLGSGTASLRSNPKRGFYIRALFDYDKTKDCGFLSQALSFRFGDVLHVIDASDEEWWQARRVQPDGDTDEIGFIPSREDSVLSYETVVQMEVHYARPIIILGPTKDRVNDDLLSEFPDKFGSCVPHTTRPKREYEVDGRDYHFVASREKMEKDIQSHKFIEAGQYNSHLYGTSVQSVREVAEQGKHCILDVSANAVRRLQAAQLHPIAIFIRPSSLENVLEINKRITEEQARKAFDRATKLEQEFTECFSGMEMNPALWLII</sequence>
<feature type="domain" description="SH3" evidence="5">
    <location>
        <begin position="544"/>
        <end position="614"/>
    </location>
</feature>
<dbReference type="GO" id="GO:0016188">
    <property type="term" value="P:synaptic vesicle maturation"/>
    <property type="evidence" value="ECO:0007669"/>
    <property type="project" value="Ensembl"/>
</dbReference>
<dbReference type="GO" id="GO:0035255">
    <property type="term" value="F:ionotropic glutamate receptor binding"/>
    <property type="evidence" value="ECO:0007669"/>
    <property type="project" value="Ensembl"/>
</dbReference>
<dbReference type="GO" id="GO:0035176">
    <property type="term" value="P:social behavior"/>
    <property type="evidence" value="ECO:0007669"/>
    <property type="project" value="Ensembl"/>
</dbReference>
<dbReference type="InterPro" id="IPR050614">
    <property type="entry name" value="Synaptic_Scaffolding_LAP-MAGUK"/>
</dbReference>
<dbReference type="GO" id="GO:0035865">
    <property type="term" value="P:cellular response to potassium ion"/>
    <property type="evidence" value="ECO:0007669"/>
    <property type="project" value="Ensembl"/>
</dbReference>
<dbReference type="GO" id="GO:0032281">
    <property type="term" value="C:AMPA glutamate receptor complex"/>
    <property type="evidence" value="ECO:0007669"/>
    <property type="project" value="Ensembl"/>
</dbReference>
<dbReference type="Pfam" id="PF00595">
    <property type="entry name" value="PDZ"/>
    <property type="match status" value="3"/>
</dbReference>
<dbReference type="PROSITE" id="PS50052">
    <property type="entry name" value="GUANYLATE_KINASE_2"/>
    <property type="match status" value="1"/>
</dbReference>
<evidence type="ECO:0000259" key="6">
    <source>
        <dbReference type="PROSITE" id="PS50052"/>
    </source>
</evidence>
<dbReference type="Pfam" id="PF10600">
    <property type="entry name" value="PDZ_assoc"/>
    <property type="match status" value="1"/>
</dbReference>
<reference evidence="8" key="2">
    <citation type="submission" date="2025-09" db="UniProtKB">
        <authorList>
            <consortium name="Ensembl"/>
        </authorList>
    </citation>
    <scope>IDENTIFICATION</scope>
</reference>
<dbReference type="GO" id="GO:0050806">
    <property type="term" value="P:positive regulation of synaptic transmission"/>
    <property type="evidence" value="ECO:0007669"/>
    <property type="project" value="Ensembl"/>
</dbReference>
<dbReference type="GO" id="GO:0005783">
    <property type="term" value="C:endoplasmic reticulum"/>
    <property type="evidence" value="ECO:0007669"/>
    <property type="project" value="Ensembl"/>
</dbReference>
<evidence type="ECO:0000256" key="1">
    <source>
        <dbReference type="ARBA" id="ARBA00022443"/>
    </source>
</evidence>
<feature type="domain" description="PDZ" evidence="7">
    <location>
        <begin position="186"/>
        <end position="268"/>
    </location>
</feature>
<dbReference type="Pfam" id="PF10608">
    <property type="entry name" value="MAGUK_N_PEST"/>
    <property type="match status" value="1"/>
</dbReference>
<dbReference type="CDD" id="cd06795">
    <property type="entry name" value="PDZ3_Dlg1-2-4-like"/>
    <property type="match status" value="1"/>
</dbReference>
<dbReference type="InterPro" id="IPR027417">
    <property type="entry name" value="P-loop_NTPase"/>
</dbReference>
<dbReference type="InterPro" id="IPR019583">
    <property type="entry name" value="DLG1-4_PDZ_assoc"/>
</dbReference>
<dbReference type="FunFam" id="2.30.42.10:FF:000091">
    <property type="entry name" value="disks large homolog 1 isoform X8"/>
    <property type="match status" value="1"/>
</dbReference>
<dbReference type="Pfam" id="PF00625">
    <property type="entry name" value="Guanylate_kin"/>
    <property type="match status" value="1"/>
</dbReference>
<feature type="domain" description="Guanylate kinase-like" evidence="6">
    <location>
        <begin position="625"/>
        <end position="792"/>
    </location>
</feature>
<feature type="domain" description="PDZ" evidence="7">
    <location>
        <begin position="429"/>
        <end position="510"/>
    </location>
</feature>
<dbReference type="Proteomes" id="UP000694392">
    <property type="component" value="Unplaced"/>
</dbReference>
<dbReference type="Ensembl" id="ENSSPUT00000025133.1">
    <property type="protein sequence ID" value="ENSSPUP00000023561.1"/>
    <property type="gene ID" value="ENSSPUG00000017968.1"/>
</dbReference>
<dbReference type="InterPro" id="IPR019590">
    <property type="entry name" value="DLG1_PEST_dom"/>
</dbReference>
<dbReference type="GO" id="GO:0098609">
    <property type="term" value="P:cell-cell adhesion"/>
    <property type="evidence" value="ECO:0007669"/>
    <property type="project" value="TreeGrafter"/>
</dbReference>
<keyword evidence="2" id="KW-0677">Repeat</keyword>
<dbReference type="GO" id="GO:0019901">
    <property type="term" value="F:protein kinase binding"/>
    <property type="evidence" value="ECO:0007669"/>
    <property type="project" value="TreeGrafter"/>
</dbReference>
<dbReference type="GO" id="GO:0030863">
    <property type="term" value="C:cortical cytoskeleton"/>
    <property type="evidence" value="ECO:0007669"/>
    <property type="project" value="Ensembl"/>
</dbReference>
<dbReference type="InterPro" id="IPR008144">
    <property type="entry name" value="Guanylate_kin-like_dom"/>
</dbReference>
<dbReference type="InterPro" id="IPR001478">
    <property type="entry name" value="PDZ"/>
</dbReference>
<dbReference type="Gene3D" id="2.30.42.10">
    <property type="match status" value="3"/>
</dbReference>
<dbReference type="GO" id="GO:0016323">
    <property type="term" value="C:basolateral plasma membrane"/>
    <property type="evidence" value="ECO:0007669"/>
    <property type="project" value="TreeGrafter"/>
</dbReference>
<evidence type="ECO:0000259" key="5">
    <source>
        <dbReference type="PROSITE" id="PS50002"/>
    </source>
</evidence>
<dbReference type="GO" id="GO:0045197">
    <property type="term" value="P:establishment or maintenance of epithelial cell apical/basal polarity"/>
    <property type="evidence" value="ECO:0007669"/>
    <property type="project" value="TreeGrafter"/>
</dbReference>
<dbReference type="InterPro" id="IPR001452">
    <property type="entry name" value="SH3_domain"/>
</dbReference>
<dbReference type="GO" id="GO:0098978">
    <property type="term" value="C:glutamatergic synapse"/>
    <property type="evidence" value="ECO:0007669"/>
    <property type="project" value="Ensembl"/>
</dbReference>
<dbReference type="PANTHER" id="PTHR23119">
    <property type="entry name" value="DISCS LARGE"/>
    <property type="match status" value="1"/>
</dbReference>
<evidence type="ECO:0000259" key="7">
    <source>
        <dbReference type="PROSITE" id="PS50106"/>
    </source>
</evidence>
<dbReference type="GO" id="GO:0035641">
    <property type="term" value="P:locomotory exploration behavior"/>
    <property type="evidence" value="ECO:0007669"/>
    <property type="project" value="Ensembl"/>
</dbReference>
<dbReference type="GO" id="GO:0044300">
    <property type="term" value="C:cerebellar mossy fiber"/>
    <property type="evidence" value="ECO:0007669"/>
    <property type="project" value="Ensembl"/>
</dbReference>
<dbReference type="PROSITE" id="PS50002">
    <property type="entry name" value="SH3"/>
    <property type="match status" value="1"/>
</dbReference>
<dbReference type="GO" id="GO:0048169">
    <property type="term" value="P:regulation of long-term neuronal synaptic plasticity"/>
    <property type="evidence" value="ECO:0007669"/>
    <property type="project" value="Ensembl"/>
</dbReference>
<dbReference type="InterPro" id="IPR016313">
    <property type="entry name" value="DLG1-like"/>
</dbReference>
<evidence type="ECO:0000313" key="9">
    <source>
        <dbReference type="Proteomes" id="UP000694392"/>
    </source>
</evidence>
<dbReference type="GO" id="GO:0071625">
    <property type="term" value="P:vocalization behavior"/>
    <property type="evidence" value="ECO:0007669"/>
    <property type="project" value="Ensembl"/>
</dbReference>
<organism evidence="8 9">
    <name type="scientific">Sphenodon punctatus</name>
    <name type="common">Tuatara</name>
    <name type="synonym">Hatteria punctata</name>
    <dbReference type="NCBI Taxonomy" id="8508"/>
    <lineage>
        <taxon>Eukaryota</taxon>
        <taxon>Metazoa</taxon>
        <taxon>Chordata</taxon>
        <taxon>Craniata</taxon>
        <taxon>Vertebrata</taxon>
        <taxon>Euteleostomi</taxon>
        <taxon>Lepidosauria</taxon>
        <taxon>Sphenodontia</taxon>
        <taxon>Sphenodontidae</taxon>
        <taxon>Sphenodon</taxon>
    </lineage>
</organism>
<dbReference type="SUPFAM" id="SSF50156">
    <property type="entry name" value="PDZ domain-like"/>
    <property type="match status" value="3"/>
</dbReference>
<dbReference type="InterPro" id="IPR020590">
    <property type="entry name" value="Guanylate_kinase_CS"/>
</dbReference>
<keyword evidence="1 3" id="KW-0728">SH3 domain</keyword>
<dbReference type="SMART" id="SM01277">
    <property type="entry name" value="MAGUK_N_PEST"/>
    <property type="match status" value="1"/>
</dbReference>
<dbReference type="GO" id="GO:0007268">
    <property type="term" value="P:chemical synaptic transmission"/>
    <property type="evidence" value="ECO:0007669"/>
    <property type="project" value="InterPro"/>
</dbReference>
<dbReference type="GO" id="GO:0044224">
    <property type="term" value="C:juxtaparanode region of axon"/>
    <property type="evidence" value="ECO:0007669"/>
    <property type="project" value="Ensembl"/>
</dbReference>
<dbReference type="GO" id="GO:2000821">
    <property type="term" value="P:regulation of grooming behavior"/>
    <property type="evidence" value="ECO:0007669"/>
    <property type="project" value="Ensembl"/>
</dbReference>
<dbReference type="GO" id="GO:0097113">
    <property type="term" value="P:AMPA glutamate receptor clustering"/>
    <property type="evidence" value="ECO:0007669"/>
    <property type="project" value="TreeGrafter"/>
</dbReference>
<evidence type="ECO:0000256" key="3">
    <source>
        <dbReference type="PROSITE-ProRule" id="PRU00192"/>
    </source>
</evidence>
<keyword evidence="9" id="KW-1185">Reference proteome</keyword>
<dbReference type="SMART" id="SM00228">
    <property type="entry name" value="PDZ"/>
    <property type="match status" value="3"/>
</dbReference>
<dbReference type="SMART" id="SM00326">
    <property type="entry name" value="SH3"/>
    <property type="match status" value="1"/>
</dbReference>
<dbReference type="Gene3D" id="2.30.30.40">
    <property type="entry name" value="SH3 Domains"/>
    <property type="match status" value="1"/>
</dbReference>
<dbReference type="InterPro" id="IPR036028">
    <property type="entry name" value="SH3-like_dom_sf"/>
</dbReference>
<evidence type="ECO:0000256" key="2">
    <source>
        <dbReference type="ARBA" id="ARBA00022737"/>
    </source>
</evidence>
<dbReference type="PANTHER" id="PTHR23119:SF33">
    <property type="entry name" value="DISKS LARGE HOMOLOG 4"/>
    <property type="match status" value="1"/>
</dbReference>
<dbReference type="CDD" id="cd00071">
    <property type="entry name" value="GMPK"/>
    <property type="match status" value="1"/>
</dbReference>